<evidence type="ECO:0000313" key="2">
    <source>
        <dbReference type="Proteomes" id="UP000324748"/>
    </source>
</evidence>
<keyword evidence="2" id="KW-1185">Reference proteome</keyword>
<dbReference type="OrthoDB" id="10490107at2759"/>
<protein>
    <submittedName>
        <fullName evidence="1">Uncharacterized protein</fullName>
    </submittedName>
</protein>
<proteinExistence type="predicted"/>
<dbReference type="AlphaFoldDB" id="A0A5B0PMZ5"/>
<dbReference type="Proteomes" id="UP000324748">
    <property type="component" value="Unassembled WGS sequence"/>
</dbReference>
<name>A0A5B0PMZ5_PUCGR</name>
<comment type="caution">
    <text evidence="1">The sequence shown here is derived from an EMBL/GenBank/DDBJ whole genome shotgun (WGS) entry which is preliminary data.</text>
</comment>
<evidence type="ECO:0000313" key="1">
    <source>
        <dbReference type="EMBL" id="KAA1101319.1"/>
    </source>
</evidence>
<accession>A0A5B0PMZ5</accession>
<dbReference type="EMBL" id="VSWC01000053">
    <property type="protein sequence ID" value="KAA1101319.1"/>
    <property type="molecule type" value="Genomic_DNA"/>
</dbReference>
<gene>
    <name evidence="1" type="ORF">PGT21_016725</name>
</gene>
<reference evidence="1 2" key="1">
    <citation type="submission" date="2019-05" db="EMBL/GenBank/DDBJ databases">
        <title>Emergence of the Ug99 lineage of the wheat stem rust pathogen through somatic hybridization.</title>
        <authorList>
            <person name="Li F."/>
            <person name="Upadhyaya N.M."/>
            <person name="Sperschneider J."/>
            <person name="Matny O."/>
            <person name="Nguyen-Phuc H."/>
            <person name="Mago R."/>
            <person name="Raley C."/>
            <person name="Miller M.E."/>
            <person name="Silverstein K.A.T."/>
            <person name="Henningsen E."/>
            <person name="Hirsch C.D."/>
            <person name="Visser B."/>
            <person name="Pretorius Z.A."/>
            <person name="Steffenson B.J."/>
            <person name="Schwessinger B."/>
            <person name="Dodds P.N."/>
            <person name="Figueroa M."/>
        </authorList>
    </citation>
    <scope>NUCLEOTIDE SEQUENCE [LARGE SCALE GENOMIC DNA]</scope>
    <source>
        <strain evidence="1">21-0</strain>
    </source>
</reference>
<organism evidence="1 2">
    <name type="scientific">Puccinia graminis f. sp. tritici</name>
    <dbReference type="NCBI Taxonomy" id="56615"/>
    <lineage>
        <taxon>Eukaryota</taxon>
        <taxon>Fungi</taxon>
        <taxon>Dikarya</taxon>
        <taxon>Basidiomycota</taxon>
        <taxon>Pucciniomycotina</taxon>
        <taxon>Pucciniomycetes</taxon>
        <taxon>Pucciniales</taxon>
        <taxon>Pucciniaceae</taxon>
        <taxon>Puccinia</taxon>
    </lineage>
</organism>
<sequence length="122" mass="13673">MYVACVPVAPRYAICSSRLVRKRLLSEFSSEATKLPVSRDATLLLPFLELNKNLEIVSYESQYFWEINLFTWYTAVAGSWQFDHKLVDQFAGAVDRLQTGLRSAVKLAAKLAALLTAAARSN</sequence>